<reference evidence="4" key="1">
    <citation type="submission" date="2024-05" db="EMBL/GenBank/DDBJ databases">
        <title>Isolation and characterization of Sporomusa carbonis sp. nov., a carboxydotrophic hydrogenogen in the genus of Sporomusa isolated from a charcoal burning pile.</title>
        <authorList>
            <person name="Boeer T."/>
            <person name="Rosenbaum F."/>
            <person name="Eysell L."/>
            <person name="Mueller V."/>
            <person name="Daniel R."/>
            <person name="Poehlein A."/>
        </authorList>
    </citation>
    <scope>NUCLEOTIDE SEQUENCE [LARGE SCALE GENOMIC DNA]</scope>
    <source>
        <strain evidence="4">DSM 10669</strain>
    </source>
</reference>
<gene>
    <name evidence="4" type="primary">yfmS_3</name>
    <name evidence="4" type="ORF">SPSIL_009230</name>
</gene>
<dbReference type="Pfam" id="PF00015">
    <property type="entry name" value="MCPsignal"/>
    <property type="match status" value="1"/>
</dbReference>
<evidence type="ECO:0000313" key="5">
    <source>
        <dbReference type="Proteomes" id="UP000216752"/>
    </source>
</evidence>
<dbReference type="EMBL" id="CP155573">
    <property type="protein sequence ID" value="XFO64814.1"/>
    <property type="molecule type" value="Genomic_DNA"/>
</dbReference>
<dbReference type="Proteomes" id="UP000216752">
    <property type="component" value="Chromosome"/>
</dbReference>
<accession>A0ABZ3IHB2</accession>
<keyword evidence="1 2" id="KW-0807">Transducer</keyword>
<proteinExistence type="predicted"/>
<protein>
    <submittedName>
        <fullName evidence="4">Sensory transducer protein YfmS</fullName>
    </submittedName>
</protein>
<feature type="domain" description="Methyl-accepting transducer" evidence="3">
    <location>
        <begin position="106"/>
        <end position="271"/>
    </location>
</feature>
<sequence>MTELDCAIRSASVYQHLVPLDCCVMICNAEGVIVKFLPGKTFDMKIRDGDNVPAGGTLHECLRTKQEVHKSLPKELYGVPIKAIAYPVFENGAIVGATATGFSLVAQQTLMDSAQNIAATSQEITATTEELAASATSLAQQLDELKSKGESVLLELKKTDNILKFVSDVSANSNLLGLNAAIEAARAGEHGRGFAVVASEIRKMADNSGQAVKDIKAVLNAIQKDTAGIITSIGESAIIGERQAAASQQISASMQQLASSATEIEKIAEII</sequence>
<dbReference type="InterPro" id="IPR004089">
    <property type="entry name" value="MCPsignal_dom"/>
</dbReference>
<evidence type="ECO:0000259" key="3">
    <source>
        <dbReference type="PROSITE" id="PS50111"/>
    </source>
</evidence>
<dbReference type="SUPFAM" id="SSF58104">
    <property type="entry name" value="Methyl-accepting chemotaxis protein (MCP) signaling domain"/>
    <property type="match status" value="1"/>
</dbReference>
<dbReference type="RefSeq" id="WP_094607715.1">
    <property type="nucleotide sequence ID" value="NZ_CP155573.1"/>
</dbReference>
<organism evidence="4 5">
    <name type="scientific">Sporomusa silvacetica DSM 10669</name>
    <dbReference type="NCBI Taxonomy" id="1123289"/>
    <lineage>
        <taxon>Bacteria</taxon>
        <taxon>Bacillati</taxon>
        <taxon>Bacillota</taxon>
        <taxon>Negativicutes</taxon>
        <taxon>Selenomonadales</taxon>
        <taxon>Sporomusaceae</taxon>
        <taxon>Sporomusa</taxon>
    </lineage>
</organism>
<name>A0ABZ3IHB2_9FIRM</name>
<dbReference type="PANTHER" id="PTHR32089">
    <property type="entry name" value="METHYL-ACCEPTING CHEMOTAXIS PROTEIN MCPB"/>
    <property type="match status" value="1"/>
</dbReference>
<evidence type="ECO:0000256" key="2">
    <source>
        <dbReference type="PROSITE-ProRule" id="PRU00284"/>
    </source>
</evidence>
<dbReference type="SMART" id="SM00283">
    <property type="entry name" value="MA"/>
    <property type="match status" value="1"/>
</dbReference>
<evidence type="ECO:0000256" key="1">
    <source>
        <dbReference type="ARBA" id="ARBA00023224"/>
    </source>
</evidence>
<evidence type="ECO:0000313" key="4">
    <source>
        <dbReference type="EMBL" id="XFO64814.1"/>
    </source>
</evidence>
<dbReference type="PROSITE" id="PS50111">
    <property type="entry name" value="CHEMOTAXIS_TRANSDUC_2"/>
    <property type="match status" value="1"/>
</dbReference>
<dbReference type="PANTHER" id="PTHR32089:SF112">
    <property type="entry name" value="LYSOZYME-LIKE PROTEIN-RELATED"/>
    <property type="match status" value="1"/>
</dbReference>
<keyword evidence="5" id="KW-1185">Reference proteome</keyword>
<dbReference type="Gene3D" id="1.10.287.950">
    <property type="entry name" value="Methyl-accepting chemotaxis protein"/>
    <property type="match status" value="1"/>
</dbReference>